<keyword evidence="12" id="KW-1185">Reference proteome</keyword>
<evidence type="ECO:0000313" key="12">
    <source>
        <dbReference type="Proteomes" id="UP000053237"/>
    </source>
</evidence>
<feature type="binding site" evidence="9">
    <location>
        <position position="378"/>
    </location>
    <ligand>
        <name>FAD</name>
        <dbReference type="ChEBI" id="CHEBI:57692"/>
    </ligand>
</feature>
<evidence type="ECO:0000256" key="5">
    <source>
        <dbReference type="ARBA" id="ARBA00022857"/>
    </source>
</evidence>
<keyword evidence="3 8" id="KW-0285">Flavoprotein</keyword>
<feature type="binding site" evidence="10">
    <location>
        <begin position="163"/>
        <end position="166"/>
    </location>
    <ligand>
        <name>NADP(+)</name>
        <dbReference type="ChEBI" id="CHEBI:58349"/>
    </ligand>
</feature>
<evidence type="ECO:0000256" key="4">
    <source>
        <dbReference type="ARBA" id="ARBA00022827"/>
    </source>
</evidence>
<dbReference type="GO" id="GO:0005739">
    <property type="term" value="C:mitochondrion"/>
    <property type="evidence" value="ECO:0007669"/>
    <property type="project" value="UniProtKB-SubCell"/>
</dbReference>
<reference evidence="11 12" key="1">
    <citation type="submission" date="2012-05" db="EMBL/GenBank/DDBJ databases">
        <title>Recombination and specialization in a pathogen metapopulation.</title>
        <authorList>
            <person name="Gardiner A."/>
            <person name="Kemen E."/>
            <person name="Schultz-Larsen T."/>
            <person name="MacLean D."/>
            <person name="Van Oosterhout C."/>
            <person name="Jones J.D.G."/>
        </authorList>
    </citation>
    <scope>NUCLEOTIDE SEQUENCE [LARGE SCALE GENOMIC DNA]</scope>
    <source>
        <strain evidence="11 12">Ac Nc2</strain>
    </source>
</reference>
<keyword evidence="6 8" id="KW-0560">Oxidoreductase</keyword>
<evidence type="ECO:0000256" key="3">
    <source>
        <dbReference type="ARBA" id="ARBA00022630"/>
    </source>
</evidence>
<sequence>MDLFIALFTHDADRAIRVCVVGSGPAGFYTSKYLLKALNSISLDMIEALPVPYGLVRYGVAPDHPEIKSVIHDFEHVVDDDRFTFYGNVRVGKDIYIPQLQSLYNIIVLAYGAEGDRKLGILGEDKVSNVFSARSFVGWYNGHPSFRDLKPNLDTKQAVIIGQGNVALDCARILMKPLDELARTDISSHAMEALRLSQIDKVYIVGRRGAAQAAFTIKELRELSKVSDVSCVIDPADLDESMTDSSKEEIAKDRAKKRIIDLMYKIASNFDEASKAPRQIHIKFLCSPVRISQKPDGSNRLLIEKTRLHGNSFSQKASGTSVFNEVHCGLLVRSIGYLPLPLGDVPYNPKTSTLSHAEGRIVDTKTNTPVPGLYCSGWVKRGASGIIGTNIVDARETVSSISEDVKENRYPSILQETSSSLMSLIQEHTPSHRVVSWKDVEEIFREEKSRGEARHKALDKITSVEDMLTILKS</sequence>
<comment type="similarity">
    <text evidence="2 8">Belongs to the ferredoxin--NADP reductase type 1 family.</text>
</comment>
<feature type="binding site" evidence="9">
    <location>
        <begin position="385"/>
        <end position="387"/>
    </location>
    <ligand>
        <name>FAD</name>
        <dbReference type="ChEBI" id="CHEBI:57692"/>
    </ligand>
</feature>
<organism evidence="11 12">
    <name type="scientific">Albugo candida</name>
    <dbReference type="NCBI Taxonomy" id="65357"/>
    <lineage>
        <taxon>Eukaryota</taxon>
        <taxon>Sar</taxon>
        <taxon>Stramenopiles</taxon>
        <taxon>Oomycota</taxon>
        <taxon>Peronosporomycetes</taxon>
        <taxon>Albuginales</taxon>
        <taxon>Albuginaceae</taxon>
        <taxon>Albugo</taxon>
    </lineage>
</organism>
<keyword evidence="8" id="KW-0496">Mitochondrion</keyword>
<feature type="binding site" evidence="9">
    <location>
        <position position="91"/>
    </location>
    <ligand>
        <name>FAD</name>
        <dbReference type="ChEBI" id="CHEBI:57692"/>
    </ligand>
</feature>
<comment type="caution">
    <text evidence="11">The sequence shown here is derived from an EMBL/GenBank/DDBJ whole genome shotgun (WGS) entry which is preliminary data.</text>
</comment>
<dbReference type="Gene3D" id="3.40.50.720">
    <property type="entry name" value="NAD(P)-binding Rossmann-like Domain"/>
    <property type="match status" value="1"/>
</dbReference>
<name>A0A024GI13_9STRA</name>
<dbReference type="PANTHER" id="PTHR48467">
    <property type="entry name" value="GLUTAMATE SYNTHASE 1 [NADH], CHLOROPLASTIC-LIKE"/>
    <property type="match status" value="1"/>
</dbReference>
<keyword evidence="4 8" id="KW-0274">FAD</keyword>
<dbReference type="InterPro" id="IPR036188">
    <property type="entry name" value="FAD/NAD-bd_sf"/>
</dbReference>
<feature type="binding site" evidence="9">
    <location>
        <position position="47"/>
    </location>
    <ligand>
        <name>FAD</name>
        <dbReference type="ChEBI" id="CHEBI:57692"/>
    </ligand>
</feature>
<evidence type="ECO:0000256" key="8">
    <source>
        <dbReference type="PIRNR" id="PIRNR000362"/>
    </source>
</evidence>
<comment type="cofactor">
    <cofactor evidence="1 8 9">
        <name>FAD</name>
        <dbReference type="ChEBI" id="CHEBI:57692"/>
    </cofactor>
</comment>
<dbReference type="InterPro" id="IPR021163">
    <property type="entry name" value="Ferredox_Rdtase_adrenod"/>
</dbReference>
<dbReference type="PIRSF" id="PIRSF000362">
    <property type="entry name" value="FNR"/>
    <property type="match status" value="1"/>
</dbReference>
<feature type="binding site" evidence="10">
    <location>
        <begin position="207"/>
        <end position="208"/>
    </location>
    <ligand>
        <name>NADP(+)</name>
        <dbReference type="ChEBI" id="CHEBI:58349"/>
    </ligand>
</feature>
<dbReference type="PANTHER" id="PTHR48467:SF1">
    <property type="entry name" value="GLUTAMATE SYNTHASE 1 [NADH], CHLOROPLASTIC-LIKE"/>
    <property type="match status" value="1"/>
</dbReference>
<feature type="binding site" evidence="10">
    <location>
        <position position="219"/>
    </location>
    <ligand>
        <name>NADP(+)</name>
        <dbReference type="ChEBI" id="CHEBI:58349"/>
    </ligand>
</feature>
<dbReference type="Proteomes" id="UP000053237">
    <property type="component" value="Unassembled WGS sequence"/>
</dbReference>
<dbReference type="InParanoid" id="A0A024GI13"/>
<evidence type="ECO:0000256" key="7">
    <source>
        <dbReference type="ARBA" id="ARBA00048933"/>
    </source>
</evidence>
<feature type="binding site" evidence="10">
    <location>
        <position position="385"/>
    </location>
    <ligand>
        <name>NADP(+)</name>
        <dbReference type="ChEBI" id="CHEBI:58349"/>
    </ligand>
</feature>
<dbReference type="OrthoDB" id="333024at2759"/>
<evidence type="ECO:0000256" key="1">
    <source>
        <dbReference type="ARBA" id="ARBA00001974"/>
    </source>
</evidence>
<dbReference type="AlphaFoldDB" id="A0A024GI13"/>
<dbReference type="GO" id="GO:0016491">
    <property type="term" value="F:oxidoreductase activity"/>
    <property type="evidence" value="ECO:0007669"/>
    <property type="project" value="UniProtKB-KW"/>
</dbReference>
<evidence type="ECO:0000256" key="9">
    <source>
        <dbReference type="PIRSR" id="PIRSR000362-1"/>
    </source>
</evidence>
<feature type="binding site" evidence="9">
    <location>
        <position position="26"/>
    </location>
    <ligand>
        <name>FAD</name>
        <dbReference type="ChEBI" id="CHEBI:57692"/>
    </ligand>
</feature>
<comment type="subcellular location">
    <subcellularLocation>
        <location evidence="8">Mitochondrion</location>
    </subcellularLocation>
</comment>
<dbReference type="EC" id="1.18.1.6" evidence="8"/>
<dbReference type="PRINTS" id="PR00419">
    <property type="entry name" value="ADXRDTASE"/>
</dbReference>
<feature type="binding site" evidence="9">
    <location>
        <position position="55"/>
    </location>
    <ligand>
        <name>FAD</name>
        <dbReference type="ChEBI" id="CHEBI:57692"/>
    </ligand>
</feature>
<accession>A0A024GI13</accession>
<dbReference type="InterPro" id="IPR055275">
    <property type="entry name" value="Ferredox_Rdtase"/>
</dbReference>
<evidence type="ECO:0000313" key="11">
    <source>
        <dbReference type="EMBL" id="CCI46166.1"/>
    </source>
</evidence>
<protein>
    <recommendedName>
        <fullName evidence="8">NADPH:adrenodoxin oxidoreductase, mitochondrial</fullName>
        <ecNumber evidence="8">1.18.1.6</ecNumber>
    </recommendedName>
</protein>
<keyword evidence="5 8" id="KW-0521">NADP</keyword>
<dbReference type="SUPFAM" id="SSF51971">
    <property type="entry name" value="Nucleotide-binding domain"/>
    <property type="match status" value="1"/>
</dbReference>
<evidence type="ECO:0000256" key="2">
    <source>
        <dbReference type="ARBA" id="ARBA00008312"/>
    </source>
</evidence>
<dbReference type="EMBL" id="CAIX01000118">
    <property type="protein sequence ID" value="CCI46166.1"/>
    <property type="molecule type" value="Genomic_DNA"/>
</dbReference>
<dbReference type="FunCoup" id="A0A024GI13">
    <property type="interactions" value="171"/>
</dbReference>
<evidence type="ECO:0000256" key="6">
    <source>
        <dbReference type="ARBA" id="ARBA00023002"/>
    </source>
</evidence>
<evidence type="ECO:0000256" key="10">
    <source>
        <dbReference type="PIRSR" id="PIRSR000362-2"/>
    </source>
</evidence>
<dbReference type="Gene3D" id="3.50.50.60">
    <property type="entry name" value="FAD/NAD(P)-binding domain"/>
    <property type="match status" value="1"/>
</dbReference>
<dbReference type="STRING" id="65357.A0A024GI13"/>
<comment type="catalytic activity">
    <reaction evidence="7 8">
        <text>2 reduced [adrenodoxin] + NADP(+) + H(+) = 2 oxidized [adrenodoxin] + NADPH</text>
        <dbReference type="Rhea" id="RHEA:42312"/>
        <dbReference type="Rhea" id="RHEA-COMP:9998"/>
        <dbReference type="Rhea" id="RHEA-COMP:9999"/>
        <dbReference type="ChEBI" id="CHEBI:15378"/>
        <dbReference type="ChEBI" id="CHEBI:33737"/>
        <dbReference type="ChEBI" id="CHEBI:33738"/>
        <dbReference type="ChEBI" id="CHEBI:57783"/>
        <dbReference type="ChEBI" id="CHEBI:58349"/>
        <dbReference type="EC" id="1.18.1.6"/>
    </reaction>
</comment>
<gene>
    <name evidence="11" type="ORF">BN9_070950</name>
</gene>
<proteinExistence type="inferred from homology"/>